<organism evidence="1 2">
    <name type="scientific">Candidatus Bacteroides pullicola</name>
    <dbReference type="NCBI Taxonomy" id="2838475"/>
    <lineage>
        <taxon>Bacteria</taxon>
        <taxon>Pseudomonadati</taxon>
        <taxon>Bacteroidota</taxon>
        <taxon>Bacteroidia</taxon>
        <taxon>Bacteroidales</taxon>
        <taxon>Bacteroidaceae</taxon>
        <taxon>Bacteroides</taxon>
    </lineage>
</organism>
<dbReference type="InterPro" id="IPR032483">
    <property type="entry name" value="DUF5053"/>
</dbReference>
<dbReference type="AlphaFoldDB" id="A0A9D1ZHH2"/>
<name>A0A9D1ZHH2_9BACE</name>
<dbReference type="Pfam" id="PF16476">
    <property type="entry name" value="DUF5053"/>
    <property type="match status" value="1"/>
</dbReference>
<dbReference type="Proteomes" id="UP000886851">
    <property type="component" value="Unassembled WGS sequence"/>
</dbReference>
<sequence>MDKVKHFFELKQQWVKSTEEERAHIDEEINALLESMSDDEHQQMDQAVIEDLRSLRQGAEALGRTFKARDLMKPVLPFISVSALAKEYFGKSSSWFYQRLNGNVVHGKQVAFTEEELTTLAKALRDMAAKLERAAAAVA</sequence>
<reference evidence="1" key="2">
    <citation type="submission" date="2021-04" db="EMBL/GenBank/DDBJ databases">
        <authorList>
            <person name="Gilroy R."/>
        </authorList>
    </citation>
    <scope>NUCLEOTIDE SEQUENCE</scope>
    <source>
        <strain evidence="1">Gambia2-208</strain>
    </source>
</reference>
<proteinExistence type="predicted"/>
<protein>
    <submittedName>
        <fullName evidence="1">DUF5053 domain-containing protein</fullName>
    </submittedName>
</protein>
<reference evidence="1" key="1">
    <citation type="journal article" date="2021" name="PeerJ">
        <title>Extensive microbial diversity within the chicken gut microbiome revealed by metagenomics and culture.</title>
        <authorList>
            <person name="Gilroy R."/>
            <person name="Ravi A."/>
            <person name="Getino M."/>
            <person name="Pursley I."/>
            <person name="Horton D.L."/>
            <person name="Alikhan N.F."/>
            <person name="Baker D."/>
            <person name="Gharbi K."/>
            <person name="Hall N."/>
            <person name="Watson M."/>
            <person name="Adriaenssens E.M."/>
            <person name="Foster-Nyarko E."/>
            <person name="Jarju S."/>
            <person name="Secka A."/>
            <person name="Antonio M."/>
            <person name="Oren A."/>
            <person name="Chaudhuri R.R."/>
            <person name="La Ragione R."/>
            <person name="Hildebrand F."/>
            <person name="Pallen M.J."/>
        </authorList>
    </citation>
    <scope>NUCLEOTIDE SEQUENCE</scope>
    <source>
        <strain evidence="1">Gambia2-208</strain>
    </source>
</reference>
<comment type="caution">
    <text evidence="1">The sequence shown here is derived from an EMBL/GenBank/DDBJ whole genome shotgun (WGS) entry which is preliminary data.</text>
</comment>
<accession>A0A9D1ZHH2</accession>
<evidence type="ECO:0000313" key="1">
    <source>
        <dbReference type="EMBL" id="HIY88250.1"/>
    </source>
</evidence>
<dbReference type="EMBL" id="DXCV01000041">
    <property type="protein sequence ID" value="HIY88250.1"/>
    <property type="molecule type" value="Genomic_DNA"/>
</dbReference>
<gene>
    <name evidence="1" type="ORF">H9824_06060</name>
</gene>
<evidence type="ECO:0000313" key="2">
    <source>
        <dbReference type="Proteomes" id="UP000886851"/>
    </source>
</evidence>